<name>A0A7M5WN12_9CNID</name>
<keyword evidence="3 5" id="KW-1133">Transmembrane helix</keyword>
<feature type="transmembrane region" description="Helical" evidence="5">
    <location>
        <begin position="385"/>
        <end position="403"/>
    </location>
</feature>
<feature type="transmembrane region" description="Helical" evidence="5">
    <location>
        <begin position="201"/>
        <end position="221"/>
    </location>
</feature>
<dbReference type="Proteomes" id="UP000594262">
    <property type="component" value="Unplaced"/>
</dbReference>
<feature type="domain" description="Major facilitator superfamily (MFS) profile" evidence="6">
    <location>
        <begin position="39"/>
        <end position="440"/>
    </location>
</feature>
<dbReference type="RefSeq" id="XP_066919661.1">
    <property type="nucleotide sequence ID" value="XM_067063560.1"/>
</dbReference>
<dbReference type="GO" id="GO:0015232">
    <property type="term" value="F:heme transmembrane transporter activity"/>
    <property type="evidence" value="ECO:0007669"/>
    <property type="project" value="TreeGrafter"/>
</dbReference>
<organism evidence="7 8">
    <name type="scientific">Clytia hemisphaerica</name>
    <dbReference type="NCBI Taxonomy" id="252671"/>
    <lineage>
        <taxon>Eukaryota</taxon>
        <taxon>Metazoa</taxon>
        <taxon>Cnidaria</taxon>
        <taxon>Hydrozoa</taxon>
        <taxon>Hydroidolina</taxon>
        <taxon>Leptothecata</taxon>
        <taxon>Obeliida</taxon>
        <taxon>Clytiidae</taxon>
        <taxon>Clytia</taxon>
    </lineage>
</organism>
<dbReference type="InterPro" id="IPR036259">
    <property type="entry name" value="MFS_trans_sf"/>
</dbReference>
<feature type="transmembrane region" description="Helical" evidence="5">
    <location>
        <begin position="322"/>
        <end position="340"/>
    </location>
</feature>
<evidence type="ECO:0000313" key="7">
    <source>
        <dbReference type="EnsemblMetazoa" id="CLYHEMP012594.1"/>
    </source>
</evidence>
<proteinExistence type="predicted"/>
<dbReference type="InterPro" id="IPR020846">
    <property type="entry name" value="MFS_dom"/>
</dbReference>
<feature type="transmembrane region" description="Helical" evidence="5">
    <location>
        <begin position="288"/>
        <end position="310"/>
    </location>
</feature>
<feature type="transmembrane region" description="Helical" evidence="5">
    <location>
        <begin position="409"/>
        <end position="430"/>
    </location>
</feature>
<dbReference type="InterPro" id="IPR011701">
    <property type="entry name" value="MFS"/>
</dbReference>
<feature type="transmembrane region" description="Helical" evidence="5">
    <location>
        <begin position="169"/>
        <end position="189"/>
    </location>
</feature>
<evidence type="ECO:0000256" key="3">
    <source>
        <dbReference type="ARBA" id="ARBA00022989"/>
    </source>
</evidence>
<dbReference type="AlphaFoldDB" id="A0A7M5WN12"/>
<feature type="transmembrane region" description="Helical" evidence="5">
    <location>
        <begin position="346"/>
        <end position="365"/>
    </location>
</feature>
<dbReference type="Gene3D" id="1.20.1250.20">
    <property type="entry name" value="MFS general substrate transporter like domains"/>
    <property type="match status" value="1"/>
</dbReference>
<evidence type="ECO:0000256" key="2">
    <source>
        <dbReference type="ARBA" id="ARBA00022692"/>
    </source>
</evidence>
<dbReference type="PROSITE" id="PS50850">
    <property type="entry name" value="MFS"/>
    <property type="match status" value="1"/>
</dbReference>
<dbReference type="SUPFAM" id="SSF103473">
    <property type="entry name" value="MFS general substrate transporter"/>
    <property type="match status" value="1"/>
</dbReference>
<accession>A0A7M5WN12</accession>
<dbReference type="Pfam" id="PF07690">
    <property type="entry name" value="MFS_1"/>
    <property type="match status" value="1"/>
</dbReference>
<dbReference type="GO" id="GO:0097037">
    <property type="term" value="P:heme export"/>
    <property type="evidence" value="ECO:0007669"/>
    <property type="project" value="TreeGrafter"/>
</dbReference>
<feature type="transmembrane region" description="Helical" evidence="5">
    <location>
        <begin position="37"/>
        <end position="65"/>
    </location>
</feature>
<dbReference type="GeneID" id="136806984"/>
<feature type="transmembrane region" description="Helical" evidence="5">
    <location>
        <begin position="105"/>
        <end position="123"/>
    </location>
</feature>
<dbReference type="GO" id="GO:0016020">
    <property type="term" value="C:membrane"/>
    <property type="evidence" value="ECO:0007669"/>
    <property type="project" value="UniProtKB-SubCell"/>
</dbReference>
<dbReference type="GO" id="GO:0020037">
    <property type="term" value="F:heme binding"/>
    <property type="evidence" value="ECO:0007669"/>
    <property type="project" value="TreeGrafter"/>
</dbReference>
<feature type="transmembrane region" description="Helical" evidence="5">
    <location>
        <begin position="77"/>
        <end position="98"/>
    </location>
</feature>
<evidence type="ECO:0000259" key="6">
    <source>
        <dbReference type="PROSITE" id="PS50850"/>
    </source>
</evidence>
<reference evidence="7" key="1">
    <citation type="submission" date="2021-01" db="UniProtKB">
        <authorList>
            <consortium name="EnsemblMetazoa"/>
        </authorList>
    </citation>
    <scope>IDENTIFICATION</scope>
</reference>
<dbReference type="EnsemblMetazoa" id="CLYHEMT012594.1">
    <property type="protein sequence ID" value="CLYHEMP012594.1"/>
    <property type="gene ID" value="CLYHEMG012594"/>
</dbReference>
<keyword evidence="8" id="KW-1185">Reference proteome</keyword>
<dbReference type="OrthoDB" id="422206at2759"/>
<protein>
    <recommendedName>
        <fullName evidence="6">Major facilitator superfamily (MFS) profile domain-containing protein</fullName>
    </recommendedName>
</protein>
<dbReference type="PANTHER" id="PTHR10924">
    <property type="entry name" value="MAJOR FACILITATOR SUPERFAMILY PROTEIN-RELATED"/>
    <property type="match status" value="1"/>
</dbReference>
<keyword evidence="2 5" id="KW-0812">Transmembrane</keyword>
<dbReference type="InterPro" id="IPR049680">
    <property type="entry name" value="FLVCR1-2_SLC49-like"/>
</dbReference>
<keyword evidence="4 5" id="KW-0472">Membrane</keyword>
<feature type="transmembrane region" description="Helical" evidence="5">
    <location>
        <begin position="252"/>
        <end position="273"/>
    </location>
</feature>
<comment type="subcellular location">
    <subcellularLocation>
        <location evidence="1">Membrane</location>
        <topology evidence="1">Multi-pass membrane protein</topology>
    </subcellularLocation>
</comment>
<dbReference type="PANTHER" id="PTHR10924:SF4">
    <property type="entry name" value="GH15861P"/>
    <property type="match status" value="1"/>
</dbReference>
<evidence type="ECO:0000256" key="4">
    <source>
        <dbReference type="ARBA" id="ARBA00023136"/>
    </source>
</evidence>
<sequence length="454" mass="51164">MEISTTSVSSPGESERIPLLISQQQRQQTDEPDARRWLMMVICALNASVSGLLLGGMVSIKVIAIHHYGITLEATHWTAYIFLLTSACFSIPISWLITKYGIRKLLIVISLLHTITTIFHVFSYQNDRYLVFMFGQIPAGLAYSILLPLLTKLSLDWFPLRERASSTSFFFFSCIFGFAVSIALGTCLVKDYHDAENEIRNLVIGRLVFAIVAMVTTLFGYRERNVYYSRTMNNDPLALYTSLKKLVMNRDFLLMSQSYGIYFGLAITLLFQVNPLLMEKFPKEHGTLIGWVGFALIMISYLSTLIFGVWLGRFSSYRSMAIMLNVLSLAVWLLFTLLFIETASFFLLFVVYLGIGLVALPYIYLGPEHAAELTYPIDESLSTGFIVAFGNLYSFVFLLSFGAMTSKGYFKSACLGIFSVYILSTAFAVASRSYLRRRNVVSGQVTENTVTYSQ</sequence>
<evidence type="ECO:0000313" key="8">
    <source>
        <dbReference type="Proteomes" id="UP000594262"/>
    </source>
</evidence>
<evidence type="ECO:0000256" key="1">
    <source>
        <dbReference type="ARBA" id="ARBA00004141"/>
    </source>
</evidence>
<evidence type="ECO:0000256" key="5">
    <source>
        <dbReference type="SAM" id="Phobius"/>
    </source>
</evidence>